<dbReference type="Gene3D" id="6.10.140.140">
    <property type="match status" value="1"/>
</dbReference>
<dbReference type="InterPro" id="IPR036051">
    <property type="entry name" value="KRAB_dom_sf"/>
</dbReference>
<feature type="domain" description="KRAB" evidence="1">
    <location>
        <begin position="8"/>
        <end position="79"/>
    </location>
</feature>
<dbReference type="Pfam" id="PF01352">
    <property type="entry name" value="KRAB"/>
    <property type="match status" value="1"/>
</dbReference>
<evidence type="ECO:0000313" key="2">
    <source>
        <dbReference type="Ensembl" id="ENSPTIP00000016216.1"/>
    </source>
</evidence>
<dbReference type="PANTHER" id="PTHR23232">
    <property type="entry name" value="KRAB DOMAIN C2H2 ZINC FINGER"/>
    <property type="match status" value="1"/>
</dbReference>
<protein>
    <recommendedName>
        <fullName evidence="1">KRAB domain-containing protein</fullName>
    </recommendedName>
</protein>
<evidence type="ECO:0000313" key="3">
    <source>
        <dbReference type="Proteomes" id="UP000675900"/>
    </source>
</evidence>
<dbReference type="PANTHER" id="PTHR23232:SF142">
    <property type="entry name" value="GASTRULA ZINC FINGER PROTEIN XLCGF57.1-LIKE-RELATED"/>
    <property type="match status" value="1"/>
</dbReference>
<dbReference type="GO" id="GO:0006355">
    <property type="term" value="P:regulation of DNA-templated transcription"/>
    <property type="evidence" value="ECO:0007669"/>
    <property type="project" value="InterPro"/>
</dbReference>
<dbReference type="Proteomes" id="UP000675900">
    <property type="component" value="Unassembled WGS sequence"/>
</dbReference>
<dbReference type="AlphaFoldDB" id="A0A8C9KAB4"/>
<evidence type="ECO:0000259" key="1">
    <source>
        <dbReference type="PROSITE" id="PS50805"/>
    </source>
</evidence>
<proteinExistence type="predicted"/>
<dbReference type="InterPro" id="IPR001909">
    <property type="entry name" value="KRAB"/>
</dbReference>
<keyword evidence="3" id="KW-1185">Reference proteome</keyword>
<name>A0A8C9KAB4_PANTA</name>
<dbReference type="Ensembl" id="ENSPTIT00000020377.1">
    <property type="protein sequence ID" value="ENSPTIP00000016216.1"/>
    <property type="gene ID" value="ENSPTIG00000015067.1"/>
</dbReference>
<dbReference type="InterPro" id="IPR050169">
    <property type="entry name" value="Krueppel_C2H2_ZnF"/>
</dbReference>
<reference evidence="2" key="1">
    <citation type="submission" date="2025-08" db="UniProtKB">
        <authorList>
            <consortium name="Ensembl"/>
        </authorList>
    </citation>
    <scope>IDENTIFICATION</scope>
</reference>
<dbReference type="GeneTree" id="ENSGT00940000162748"/>
<dbReference type="PROSITE" id="PS50805">
    <property type="entry name" value="KRAB"/>
    <property type="match status" value="1"/>
</dbReference>
<accession>A0A8C9KAB4</accession>
<dbReference type="SMART" id="SM00349">
    <property type="entry name" value="KRAB"/>
    <property type="match status" value="1"/>
</dbReference>
<dbReference type="CDD" id="cd07765">
    <property type="entry name" value="KRAB_A-box"/>
    <property type="match status" value="1"/>
</dbReference>
<dbReference type="SUPFAM" id="SSF109640">
    <property type="entry name" value="KRAB domain (Kruppel-associated box)"/>
    <property type="match status" value="1"/>
</dbReference>
<organism evidence="2 3">
    <name type="scientific">Panthera tigris altaica</name>
    <name type="common">Siberian tiger</name>
    <dbReference type="NCBI Taxonomy" id="74533"/>
    <lineage>
        <taxon>Eukaryota</taxon>
        <taxon>Metazoa</taxon>
        <taxon>Chordata</taxon>
        <taxon>Craniata</taxon>
        <taxon>Vertebrata</taxon>
        <taxon>Euteleostomi</taxon>
        <taxon>Mammalia</taxon>
        <taxon>Eutheria</taxon>
        <taxon>Laurasiatheria</taxon>
        <taxon>Carnivora</taxon>
        <taxon>Feliformia</taxon>
        <taxon>Felidae</taxon>
        <taxon>Pantherinae</taxon>
        <taxon>Panthera</taxon>
    </lineage>
</organism>
<sequence length="160" mass="18560">MIKAQELLTLEDVAVDFSREEWQLLAPAQKDLYRDVMLENYRNLVSVGCQATKRGALSVLEHRDEAWMKAEDEIQDRTRAGIGKVDSHLQEHSQNHRFLKSLQQYGEQSTFRNAVHLSELRFALTQNHVFDLCRKALKSSLSLVNQKRRYEKEKADDSNG</sequence>
<reference evidence="2" key="2">
    <citation type="submission" date="2025-09" db="UniProtKB">
        <authorList>
            <consortium name="Ensembl"/>
        </authorList>
    </citation>
    <scope>IDENTIFICATION</scope>
</reference>